<evidence type="ECO:0000256" key="1">
    <source>
        <dbReference type="ARBA" id="ARBA00022485"/>
    </source>
</evidence>
<dbReference type="EC" id="3.2.2.27" evidence="9"/>
<organism evidence="9 10">
    <name type="scientific">Methylocaldum szegediense</name>
    <dbReference type="NCBI Taxonomy" id="73780"/>
    <lineage>
        <taxon>Bacteria</taxon>
        <taxon>Pseudomonadati</taxon>
        <taxon>Pseudomonadota</taxon>
        <taxon>Gammaproteobacteria</taxon>
        <taxon>Methylococcales</taxon>
        <taxon>Methylococcaceae</taxon>
        <taxon>Methylocaldum</taxon>
    </lineage>
</organism>
<protein>
    <submittedName>
        <fullName evidence="9">Uracil-DNA glycosylase</fullName>
        <ecNumber evidence="9">3.2.2.27</ecNumber>
    </submittedName>
</protein>
<name>A0ABN8X8E7_9GAMM</name>
<dbReference type="InterPro" id="IPR051536">
    <property type="entry name" value="UDG_Type-4/5"/>
</dbReference>
<keyword evidence="5" id="KW-0408">Iron</keyword>
<dbReference type="PANTHER" id="PTHR33693:SF1">
    <property type="entry name" value="TYPE-4 URACIL-DNA GLYCOSYLASE"/>
    <property type="match status" value="1"/>
</dbReference>
<keyword evidence="1" id="KW-0004">4Fe-4S</keyword>
<evidence type="ECO:0000256" key="2">
    <source>
        <dbReference type="ARBA" id="ARBA00022723"/>
    </source>
</evidence>
<evidence type="ECO:0000259" key="8">
    <source>
        <dbReference type="SMART" id="SM00986"/>
    </source>
</evidence>
<dbReference type="Proteomes" id="UP001162030">
    <property type="component" value="Chromosome"/>
</dbReference>
<keyword evidence="6" id="KW-0411">Iron-sulfur</keyword>
<dbReference type="Pfam" id="PF03167">
    <property type="entry name" value="UDG"/>
    <property type="match status" value="1"/>
</dbReference>
<evidence type="ECO:0000256" key="7">
    <source>
        <dbReference type="ARBA" id="ARBA00023204"/>
    </source>
</evidence>
<dbReference type="SMART" id="SM00987">
    <property type="entry name" value="UreE_C"/>
    <property type="match status" value="1"/>
</dbReference>
<dbReference type="SMART" id="SM00986">
    <property type="entry name" value="UDG"/>
    <property type="match status" value="1"/>
</dbReference>
<dbReference type="SUPFAM" id="SSF52141">
    <property type="entry name" value="Uracil-DNA glycosylase-like"/>
    <property type="match status" value="1"/>
</dbReference>
<dbReference type="InterPro" id="IPR036895">
    <property type="entry name" value="Uracil-DNA_glycosylase-like_sf"/>
</dbReference>
<dbReference type="InterPro" id="IPR005122">
    <property type="entry name" value="Uracil-DNA_glycosylase-like"/>
</dbReference>
<keyword evidence="3" id="KW-0227">DNA damage</keyword>
<gene>
    <name evidence="9" type="ORF">MSZNOR_2457</name>
</gene>
<evidence type="ECO:0000313" key="9">
    <source>
        <dbReference type="EMBL" id="CAI8848173.1"/>
    </source>
</evidence>
<evidence type="ECO:0000256" key="4">
    <source>
        <dbReference type="ARBA" id="ARBA00022801"/>
    </source>
</evidence>
<dbReference type="GO" id="GO:0004844">
    <property type="term" value="F:uracil DNA N-glycosylase activity"/>
    <property type="evidence" value="ECO:0007669"/>
    <property type="project" value="UniProtKB-EC"/>
</dbReference>
<evidence type="ECO:0000256" key="5">
    <source>
        <dbReference type="ARBA" id="ARBA00023004"/>
    </source>
</evidence>
<dbReference type="RefSeq" id="WP_026611590.1">
    <property type="nucleotide sequence ID" value="NZ_OX458333.1"/>
</dbReference>
<dbReference type="CDD" id="cd10033">
    <property type="entry name" value="UDG_like"/>
    <property type="match status" value="1"/>
</dbReference>
<keyword evidence="2" id="KW-0479">Metal-binding</keyword>
<keyword evidence="10" id="KW-1185">Reference proteome</keyword>
<feature type="domain" description="Uracil-DNA glycosylase-like" evidence="8">
    <location>
        <begin position="28"/>
        <end position="190"/>
    </location>
</feature>
<dbReference type="Gene3D" id="3.40.470.10">
    <property type="entry name" value="Uracil-DNA glycosylase-like domain"/>
    <property type="match status" value="1"/>
</dbReference>
<keyword evidence="4 9" id="KW-0378">Hydrolase</keyword>
<keyword evidence="9" id="KW-0326">Glycosidase</keyword>
<reference evidence="9 10" key="1">
    <citation type="submission" date="2023-03" db="EMBL/GenBank/DDBJ databases">
        <authorList>
            <person name="Pearce D."/>
        </authorList>
    </citation>
    <scope>NUCLEOTIDE SEQUENCE [LARGE SCALE GENOMIC DNA]</scope>
    <source>
        <strain evidence="9">Msz</strain>
    </source>
</reference>
<sequence>MDERLRSLILHQEELKNCARCPEMIGPVVTGRAVLSPVVLIGQAPGSKEGQLGRPFAWTAGKTLFKWFADIGVSEHVFRQRVYMAAVCRCFPGKNPKGGDRVPTLEEIGRCAEWLNAELRLIRPKLVIPVGKLAIRQILAVDRLDQVIGLRHRFCRDGLEADVIPLPHPSGASTWHRREPGKTLLHDALRLIREHPAWEEICRGPDGGTLR</sequence>
<dbReference type="EMBL" id="OX458333">
    <property type="protein sequence ID" value="CAI8848173.1"/>
    <property type="molecule type" value="Genomic_DNA"/>
</dbReference>
<keyword evidence="7" id="KW-0234">DNA repair</keyword>
<accession>A0ABN8X8E7</accession>
<dbReference type="PANTHER" id="PTHR33693">
    <property type="entry name" value="TYPE-5 URACIL-DNA GLYCOSYLASE"/>
    <property type="match status" value="1"/>
</dbReference>
<evidence type="ECO:0000313" key="10">
    <source>
        <dbReference type="Proteomes" id="UP001162030"/>
    </source>
</evidence>
<evidence type="ECO:0000256" key="6">
    <source>
        <dbReference type="ARBA" id="ARBA00023014"/>
    </source>
</evidence>
<evidence type="ECO:0000256" key="3">
    <source>
        <dbReference type="ARBA" id="ARBA00022763"/>
    </source>
</evidence>
<proteinExistence type="predicted"/>